<dbReference type="EMBL" id="UOEU01001075">
    <property type="protein sequence ID" value="VAW43395.1"/>
    <property type="molecule type" value="Genomic_DNA"/>
</dbReference>
<organism evidence="1">
    <name type="scientific">hydrothermal vent metagenome</name>
    <dbReference type="NCBI Taxonomy" id="652676"/>
    <lineage>
        <taxon>unclassified sequences</taxon>
        <taxon>metagenomes</taxon>
        <taxon>ecological metagenomes</taxon>
    </lineage>
</organism>
<name>A0A3B0VIM6_9ZZZZ</name>
<dbReference type="PROSITE" id="PS51257">
    <property type="entry name" value="PROKAR_LIPOPROTEIN"/>
    <property type="match status" value="1"/>
</dbReference>
<evidence type="ECO:0008006" key="2">
    <source>
        <dbReference type="Google" id="ProtNLM"/>
    </source>
</evidence>
<reference evidence="1" key="1">
    <citation type="submission" date="2018-06" db="EMBL/GenBank/DDBJ databases">
        <authorList>
            <person name="Zhirakovskaya E."/>
        </authorList>
    </citation>
    <scope>NUCLEOTIDE SEQUENCE</scope>
</reference>
<proteinExistence type="predicted"/>
<dbReference type="AlphaFoldDB" id="A0A3B0VIM6"/>
<evidence type="ECO:0000313" key="1">
    <source>
        <dbReference type="EMBL" id="VAW43395.1"/>
    </source>
</evidence>
<sequence>MKNPLFILFFLAIMFGVVACEGGSSGNEPPSDPADLQSYHLAEVCKGTAVEVAAEFDNNSSNLHPIVIFQQNTFEEQFYNLLFPSQTNLPAEWTIDTEGDYSTIELVGCLVRTETKLVDTCEGYELDETDEEGTVELYDATYELTIYAPQTGEVVGSETVETFMDECPSFVMFSTGDGEDLVEEWYGNPKDELANLVESYVNP</sequence>
<gene>
    <name evidence="1" type="ORF">MNBD_CHLOROFLEXI01-1372</name>
</gene>
<accession>A0A3B0VIM6</accession>
<protein>
    <recommendedName>
        <fullName evidence="2">Lipoprotein</fullName>
    </recommendedName>
</protein>